<evidence type="ECO:0000313" key="3">
    <source>
        <dbReference type="Proteomes" id="UP000607653"/>
    </source>
</evidence>
<evidence type="ECO:0000256" key="1">
    <source>
        <dbReference type="ARBA" id="ARBA00009861"/>
    </source>
</evidence>
<dbReference type="Proteomes" id="UP000607653">
    <property type="component" value="Unassembled WGS sequence"/>
</dbReference>
<dbReference type="EMBL" id="DUZY01000004">
    <property type="protein sequence ID" value="DAD34310.1"/>
    <property type="molecule type" value="Genomic_DNA"/>
</dbReference>
<comment type="caution">
    <text evidence="2">The sequence shown here is derived from an EMBL/GenBank/DDBJ whole genome shotgun (WGS) entry which is preliminary data.</text>
</comment>
<protein>
    <submittedName>
        <fullName evidence="2">Uncharacterized protein</fullName>
    </submittedName>
</protein>
<dbReference type="Pfam" id="PF02458">
    <property type="entry name" value="Transferase"/>
    <property type="match status" value="1"/>
</dbReference>
<dbReference type="Gene3D" id="3.30.559.10">
    <property type="entry name" value="Chloramphenicol acetyltransferase-like domain"/>
    <property type="match status" value="1"/>
</dbReference>
<reference evidence="2 3" key="1">
    <citation type="journal article" date="2020" name="Mol. Biol. Evol.">
        <title>Distinct Expression and Methylation Patterns for Genes with Different Fates following a Single Whole-Genome Duplication in Flowering Plants.</title>
        <authorList>
            <person name="Shi T."/>
            <person name="Rahmani R.S."/>
            <person name="Gugger P.F."/>
            <person name="Wang M."/>
            <person name="Li H."/>
            <person name="Zhang Y."/>
            <person name="Li Z."/>
            <person name="Wang Q."/>
            <person name="Van de Peer Y."/>
            <person name="Marchal K."/>
            <person name="Chen J."/>
        </authorList>
    </citation>
    <scope>NUCLEOTIDE SEQUENCE [LARGE SCALE GENOMIC DNA]</scope>
    <source>
        <tissue evidence="2">Leaf</tissue>
    </source>
</reference>
<organism evidence="2 3">
    <name type="scientific">Nelumbo nucifera</name>
    <name type="common">Sacred lotus</name>
    <dbReference type="NCBI Taxonomy" id="4432"/>
    <lineage>
        <taxon>Eukaryota</taxon>
        <taxon>Viridiplantae</taxon>
        <taxon>Streptophyta</taxon>
        <taxon>Embryophyta</taxon>
        <taxon>Tracheophyta</taxon>
        <taxon>Spermatophyta</taxon>
        <taxon>Magnoliopsida</taxon>
        <taxon>Proteales</taxon>
        <taxon>Nelumbonaceae</taxon>
        <taxon>Nelumbo</taxon>
    </lineage>
</organism>
<keyword evidence="3" id="KW-1185">Reference proteome</keyword>
<dbReference type="PANTHER" id="PTHR31642">
    <property type="entry name" value="TRICHOTHECENE 3-O-ACETYLTRANSFERASE"/>
    <property type="match status" value="1"/>
</dbReference>
<dbReference type="AlphaFoldDB" id="A0A822YNX8"/>
<name>A0A822YNX8_NELNU</name>
<dbReference type="InterPro" id="IPR050317">
    <property type="entry name" value="Plant_Fungal_Acyltransferase"/>
</dbReference>
<proteinExistence type="inferred from homology"/>
<accession>A0A822YNX8</accession>
<sequence length="218" mass="24105">MLSNPSSRFVKPNNEGDIPPSNTACIPPSVFDKVTYNTHIAVIYVYRPPTLPNATVKQGINKALAKYREWTDRLGADKGDPLILLNDHGVNFVEASADSTRPCPSSHLQLCCLHPSLKEIEALLQVQFTRFTCGSLVVRFIAHHLVADGHSSLLGHRDETSSLAQPRHVCSSRPSFDRVRTQRCGVHEQGSSPSPTGRMAVRGLAKCSTVRERDNQRR</sequence>
<gene>
    <name evidence="2" type="ORF">HUJ06_004950</name>
</gene>
<comment type="similarity">
    <text evidence="1">Belongs to the plant acyltransferase family.</text>
</comment>
<dbReference type="InterPro" id="IPR023213">
    <property type="entry name" value="CAT-like_dom_sf"/>
</dbReference>
<evidence type="ECO:0000313" key="2">
    <source>
        <dbReference type="EMBL" id="DAD34310.1"/>
    </source>
</evidence>
<dbReference type="PANTHER" id="PTHR31642:SF13">
    <property type="entry name" value="AGMATINE HYDROXYCINNAMOYLTRANSFERASE 1"/>
    <property type="match status" value="1"/>
</dbReference>